<dbReference type="PROSITE" id="PS51192">
    <property type="entry name" value="HELICASE_ATP_BIND_1"/>
    <property type="match status" value="1"/>
</dbReference>
<dbReference type="CDD" id="cd00268">
    <property type="entry name" value="DEADc"/>
    <property type="match status" value="1"/>
</dbReference>
<dbReference type="InterPro" id="IPR011545">
    <property type="entry name" value="DEAD/DEAH_box_helicase_dom"/>
</dbReference>
<keyword evidence="3 9" id="KW-0347">Helicase</keyword>
<keyword evidence="2" id="KW-0378">Hydrolase</keyword>
<dbReference type="InterPro" id="IPR044742">
    <property type="entry name" value="DEAD/DEAH_RhlB"/>
</dbReference>
<sequence>MNAEFEKHFQEKGFSQPTAIQTVVAQPLANGESLIGIAPTGSGKTLAFTWPLLDQVKAGRAGQLLILEPSQELAMQTTRVVREWAALVGLHVQSLTGGANVRRQIERLRDHDEVLVGTPGRIYDLYNRHHLSLGNIRSMVIDEADDLLNDHSRVVVTNIIKAAPHGCQLSFFSATQGQIFTQFPSLFDRQLTTYDVRQTDDSRGPVDHYTVLARTNAQKTAVLKKLSTQAGFAALVFFNSQRNLNYVYSRLTHQHVTVVTLGGRQRQVQRQTAMRRFKKHQVRLLLTTDVAARGLDIAKLPAVINFDLPTSVNQYIHRVGRTGRQGQPGTVYNLGDDHDFRDLRKLLGQTSYQLQKLVIVDERHHQPNSAGGQASRPVMDNEPRRNPRHQVKIVTGKKRKKHKKNRHHKNKGIRFKRRQQAAKDKQHS</sequence>
<evidence type="ECO:0000256" key="3">
    <source>
        <dbReference type="ARBA" id="ARBA00022806"/>
    </source>
</evidence>
<dbReference type="GO" id="GO:0005829">
    <property type="term" value="C:cytosol"/>
    <property type="evidence" value="ECO:0007669"/>
    <property type="project" value="TreeGrafter"/>
</dbReference>
<evidence type="ECO:0000256" key="2">
    <source>
        <dbReference type="ARBA" id="ARBA00022801"/>
    </source>
</evidence>
<evidence type="ECO:0000259" key="8">
    <source>
        <dbReference type="PROSITE" id="PS51194"/>
    </source>
</evidence>
<dbReference type="GO" id="GO:0005524">
    <property type="term" value="F:ATP binding"/>
    <property type="evidence" value="ECO:0007669"/>
    <property type="project" value="UniProtKB-KW"/>
</dbReference>
<evidence type="ECO:0000256" key="4">
    <source>
        <dbReference type="ARBA" id="ARBA00022840"/>
    </source>
</evidence>
<dbReference type="Pfam" id="PF00271">
    <property type="entry name" value="Helicase_C"/>
    <property type="match status" value="1"/>
</dbReference>
<reference evidence="9" key="2">
    <citation type="submission" date="2021-04" db="EMBL/GenBank/DDBJ databases">
        <authorList>
            <person name="Gilroy R."/>
        </authorList>
    </citation>
    <scope>NUCLEOTIDE SEQUENCE</scope>
    <source>
        <strain evidence="9">ChiHejej3B27-2180</strain>
    </source>
</reference>
<reference evidence="9" key="1">
    <citation type="journal article" date="2021" name="PeerJ">
        <title>Extensive microbial diversity within the chicken gut microbiome revealed by metagenomics and culture.</title>
        <authorList>
            <person name="Gilroy R."/>
            <person name="Ravi A."/>
            <person name="Getino M."/>
            <person name="Pursley I."/>
            <person name="Horton D.L."/>
            <person name="Alikhan N.F."/>
            <person name="Baker D."/>
            <person name="Gharbi K."/>
            <person name="Hall N."/>
            <person name="Watson M."/>
            <person name="Adriaenssens E.M."/>
            <person name="Foster-Nyarko E."/>
            <person name="Jarju S."/>
            <person name="Secka A."/>
            <person name="Antonio M."/>
            <person name="Oren A."/>
            <person name="Chaudhuri R.R."/>
            <person name="La Ragione R."/>
            <person name="Hildebrand F."/>
            <person name="Pallen M.J."/>
        </authorList>
    </citation>
    <scope>NUCLEOTIDE SEQUENCE</scope>
    <source>
        <strain evidence="9">ChiHejej3B27-2180</strain>
    </source>
</reference>
<accession>A0A9D1QRG2</accession>
<feature type="domain" description="Helicase ATP-binding" evidence="7">
    <location>
        <begin position="25"/>
        <end position="194"/>
    </location>
</feature>
<dbReference type="PANTHER" id="PTHR47959:SF13">
    <property type="entry name" value="ATP-DEPENDENT RNA HELICASE RHLE"/>
    <property type="match status" value="1"/>
</dbReference>
<dbReference type="Pfam" id="PF00270">
    <property type="entry name" value="DEAD"/>
    <property type="match status" value="1"/>
</dbReference>
<gene>
    <name evidence="9" type="ORF">H9876_05990</name>
</gene>
<evidence type="ECO:0000256" key="1">
    <source>
        <dbReference type="ARBA" id="ARBA00022741"/>
    </source>
</evidence>
<keyword evidence="4" id="KW-0067">ATP-binding</keyword>
<dbReference type="SUPFAM" id="SSF52540">
    <property type="entry name" value="P-loop containing nucleoside triphosphate hydrolases"/>
    <property type="match status" value="1"/>
</dbReference>
<dbReference type="PROSITE" id="PS51194">
    <property type="entry name" value="HELICASE_CTER"/>
    <property type="match status" value="1"/>
</dbReference>
<dbReference type="GO" id="GO:0016787">
    <property type="term" value="F:hydrolase activity"/>
    <property type="evidence" value="ECO:0007669"/>
    <property type="project" value="UniProtKB-KW"/>
</dbReference>
<proteinExistence type="inferred from homology"/>
<feature type="region of interest" description="Disordered" evidence="6">
    <location>
        <begin position="364"/>
        <end position="428"/>
    </location>
</feature>
<dbReference type="PANTHER" id="PTHR47959">
    <property type="entry name" value="ATP-DEPENDENT RNA HELICASE RHLE-RELATED"/>
    <property type="match status" value="1"/>
</dbReference>
<dbReference type="InterPro" id="IPR014001">
    <property type="entry name" value="Helicase_ATP-bd"/>
</dbReference>
<feature type="compositionally biased region" description="Basic residues" evidence="6">
    <location>
        <begin position="386"/>
        <end position="420"/>
    </location>
</feature>
<keyword evidence="1" id="KW-0547">Nucleotide-binding</keyword>
<name>A0A9D1QRG2_9LACO</name>
<evidence type="ECO:0000259" key="7">
    <source>
        <dbReference type="PROSITE" id="PS51192"/>
    </source>
</evidence>
<dbReference type="Gene3D" id="3.40.50.300">
    <property type="entry name" value="P-loop containing nucleotide triphosphate hydrolases"/>
    <property type="match status" value="2"/>
</dbReference>
<comment type="caution">
    <text evidence="9">The sequence shown here is derived from an EMBL/GenBank/DDBJ whole genome shotgun (WGS) entry which is preliminary data.</text>
</comment>
<evidence type="ECO:0000313" key="10">
    <source>
        <dbReference type="Proteomes" id="UP000886878"/>
    </source>
</evidence>
<feature type="domain" description="Helicase C-terminal" evidence="8">
    <location>
        <begin position="218"/>
        <end position="371"/>
    </location>
</feature>
<evidence type="ECO:0000313" key="9">
    <source>
        <dbReference type="EMBL" id="HIW70897.1"/>
    </source>
</evidence>
<dbReference type="CDD" id="cd18787">
    <property type="entry name" value="SF2_C_DEAD"/>
    <property type="match status" value="1"/>
</dbReference>
<dbReference type="SMART" id="SM00487">
    <property type="entry name" value="DEXDc"/>
    <property type="match status" value="1"/>
</dbReference>
<dbReference type="Proteomes" id="UP000886878">
    <property type="component" value="Unassembled WGS sequence"/>
</dbReference>
<dbReference type="GO" id="GO:0003724">
    <property type="term" value="F:RNA helicase activity"/>
    <property type="evidence" value="ECO:0007669"/>
    <property type="project" value="TreeGrafter"/>
</dbReference>
<evidence type="ECO:0000256" key="5">
    <source>
        <dbReference type="ARBA" id="ARBA00038437"/>
    </source>
</evidence>
<organism evidence="9 10">
    <name type="scientific">Candidatus Limosilactobacillus merdipullorum</name>
    <dbReference type="NCBI Taxonomy" id="2838653"/>
    <lineage>
        <taxon>Bacteria</taxon>
        <taxon>Bacillati</taxon>
        <taxon>Bacillota</taxon>
        <taxon>Bacilli</taxon>
        <taxon>Lactobacillales</taxon>
        <taxon>Lactobacillaceae</taxon>
        <taxon>Limosilactobacillus</taxon>
    </lineage>
</organism>
<dbReference type="InterPro" id="IPR001650">
    <property type="entry name" value="Helicase_C-like"/>
</dbReference>
<evidence type="ECO:0000256" key="6">
    <source>
        <dbReference type="SAM" id="MobiDB-lite"/>
    </source>
</evidence>
<dbReference type="InterPro" id="IPR027417">
    <property type="entry name" value="P-loop_NTPase"/>
</dbReference>
<dbReference type="InterPro" id="IPR050079">
    <property type="entry name" value="DEAD_box_RNA_helicase"/>
</dbReference>
<dbReference type="SMART" id="SM00490">
    <property type="entry name" value="HELICc"/>
    <property type="match status" value="1"/>
</dbReference>
<dbReference type="EMBL" id="DXGK01000126">
    <property type="protein sequence ID" value="HIW70897.1"/>
    <property type="molecule type" value="Genomic_DNA"/>
</dbReference>
<comment type="similarity">
    <text evidence="5">Belongs to the DEAD box helicase family.</text>
</comment>
<dbReference type="GO" id="GO:0003676">
    <property type="term" value="F:nucleic acid binding"/>
    <property type="evidence" value="ECO:0007669"/>
    <property type="project" value="InterPro"/>
</dbReference>
<protein>
    <submittedName>
        <fullName evidence="9">DEAD/DEAH box helicase</fullName>
    </submittedName>
</protein>
<dbReference type="AlphaFoldDB" id="A0A9D1QRG2"/>